<comment type="caution">
    <text evidence="2">The sequence shown here is derived from an EMBL/GenBank/DDBJ whole genome shotgun (WGS) entry which is preliminary data.</text>
</comment>
<sequence length="151" mass="17746">MNENTAIGDSIEVLLRQLGATKISKVRSYLYFIEFKLSEEWKVTYSYNINTKDQFFLQRIKPYPIPQGVFTDEYEVVSFITKDLNKFENAKNSSNFSTFVEVTNKVNSINEEMERLFLNYNVDSEDLKDLNENLDKILRNISKSEKNSKKL</sequence>
<accession>A0ABS4E8G0</accession>
<feature type="coiled-coil region" evidence="1">
    <location>
        <begin position="120"/>
        <end position="147"/>
    </location>
</feature>
<keyword evidence="1" id="KW-0175">Coiled coil</keyword>
<dbReference type="EMBL" id="JAGGJX010000001">
    <property type="protein sequence ID" value="MBP1854236.1"/>
    <property type="molecule type" value="Genomic_DNA"/>
</dbReference>
<organism evidence="2 3">
    <name type="scientific">Metaclostridioides mangenotii</name>
    <dbReference type="NCBI Taxonomy" id="1540"/>
    <lineage>
        <taxon>Bacteria</taxon>
        <taxon>Bacillati</taxon>
        <taxon>Bacillota</taxon>
        <taxon>Clostridia</taxon>
        <taxon>Peptostreptococcales</taxon>
        <taxon>Peptostreptococcaceae</taxon>
        <taxon>Metaclostridioides</taxon>
    </lineage>
</organism>
<proteinExistence type="predicted"/>
<evidence type="ECO:0000313" key="2">
    <source>
        <dbReference type="EMBL" id="MBP1854236.1"/>
    </source>
</evidence>
<dbReference type="RefSeq" id="WP_027701946.1">
    <property type="nucleotide sequence ID" value="NZ_BAAACS010000017.1"/>
</dbReference>
<dbReference type="Proteomes" id="UP000767291">
    <property type="component" value="Unassembled WGS sequence"/>
</dbReference>
<evidence type="ECO:0000256" key="1">
    <source>
        <dbReference type="SAM" id="Coils"/>
    </source>
</evidence>
<reference evidence="2 3" key="1">
    <citation type="submission" date="2021-03" db="EMBL/GenBank/DDBJ databases">
        <title>Genomic Encyclopedia of Type Strains, Phase IV (KMG-IV): sequencing the most valuable type-strain genomes for metagenomic binning, comparative biology and taxonomic classification.</title>
        <authorList>
            <person name="Goeker M."/>
        </authorList>
    </citation>
    <scope>NUCLEOTIDE SEQUENCE [LARGE SCALE GENOMIC DNA]</scope>
    <source>
        <strain evidence="2 3">DSM 1289</strain>
    </source>
</reference>
<gene>
    <name evidence="2" type="ORF">J2Z43_000626</name>
</gene>
<name>A0ABS4E8G0_9FIRM</name>
<evidence type="ECO:0000313" key="3">
    <source>
        <dbReference type="Proteomes" id="UP000767291"/>
    </source>
</evidence>
<keyword evidence="3" id="KW-1185">Reference proteome</keyword>
<protein>
    <submittedName>
        <fullName evidence="2">Uncharacterized protein</fullName>
    </submittedName>
</protein>